<dbReference type="InterPro" id="IPR025669">
    <property type="entry name" value="AAA_dom"/>
</dbReference>
<dbReference type="HOGENOM" id="CLU_037612_1_4_9"/>
<evidence type="ECO:0000256" key="1">
    <source>
        <dbReference type="ARBA" id="ARBA00006976"/>
    </source>
</evidence>
<dbReference type="InterPro" id="IPR027417">
    <property type="entry name" value="P-loop_NTPase"/>
</dbReference>
<comment type="similarity">
    <text evidence="1">Belongs to the ParA family.</text>
</comment>
<dbReference type="PANTHER" id="PTHR13696">
    <property type="entry name" value="P-LOOP CONTAINING NUCLEOSIDE TRIPHOSPHATE HYDROLASE"/>
    <property type="match status" value="1"/>
</dbReference>
<dbReference type="FunFam" id="3.40.50.300:FF:000285">
    <property type="entry name" value="Sporulation initiation inhibitor Soj"/>
    <property type="match status" value="1"/>
</dbReference>
<comment type="caution">
    <text evidence="6">The sequence shown here is derived from an EMBL/GenBank/DDBJ whole genome shotgun (WGS) entry which is preliminary data.</text>
</comment>
<evidence type="ECO:0000256" key="2">
    <source>
        <dbReference type="ARBA" id="ARBA00049360"/>
    </source>
</evidence>
<organism evidence="6 7">
    <name type="scientific">Oenococcus oeni ATCC BAA-1163</name>
    <dbReference type="NCBI Taxonomy" id="379360"/>
    <lineage>
        <taxon>Bacteria</taxon>
        <taxon>Bacillati</taxon>
        <taxon>Bacillota</taxon>
        <taxon>Bacilli</taxon>
        <taxon>Lactobacillales</taxon>
        <taxon>Lactobacillaceae</taxon>
        <taxon>Oenococcus</taxon>
    </lineage>
</organism>
<gene>
    <name evidence="6" type="primary">soj</name>
    <name evidence="6" type="ORF">OENOO_46003</name>
</gene>
<name>A0NI78_OENOE</name>
<dbReference type="EMBL" id="AAUV01000041">
    <property type="protein sequence ID" value="EAV39772.1"/>
    <property type="molecule type" value="Genomic_DNA"/>
</dbReference>
<feature type="domain" description="AAA" evidence="5">
    <location>
        <begin position="13"/>
        <end position="188"/>
    </location>
</feature>
<evidence type="ECO:0000259" key="5">
    <source>
        <dbReference type="Pfam" id="PF13614"/>
    </source>
</evidence>
<evidence type="ECO:0000256" key="3">
    <source>
        <dbReference type="ARBA" id="ARBA00062323"/>
    </source>
</evidence>
<reference evidence="6 7" key="1">
    <citation type="submission" date="2006-11" db="EMBL/GenBank/DDBJ databases">
        <authorList>
            <consortium name="Laboratoire de Microbiologie (Universite Bourgogne)"/>
            <consortium name="GENOME Express"/>
            <consortium name="UMR Oenologie Ampelologie (Universite Bordeaux 2)"/>
            <person name="Guzzo J."/>
        </authorList>
    </citation>
    <scope>NUCLEOTIDE SEQUENCE [LARGE SCALE GENOMIC DNA]</scope>
    <source>
        <strain evidence="6 7">ATCC BAA-1163</strain>
    </source>
</reference>
<comment type="subunit">
    <text evidence="3">Dimerizes in the presence of ATP but not ADP; ATP-binding is required for double-stranded (ds)DNA-binding. Interacts with DnaA.</text>
</comment>
<dbReference type="AlphaFoldDB" id="A0NI78"/>
<dbReference type="SUPFAM" id="SSF52540">
    <property type="entry name" value="P-loop containing nucleoside triphosphate hydrolases"/>
    <property type="match status" value="1"/>
</dbReference>
<dbReference type="PANTHER" id="PTHR13696:SF52">
    <property type="entry name" value="PARA FAMILY PROTEIN CT_582"/>
    <property type="match status" value="1"/>
</dbReference>
<comment type="catalytic activity">
    <reaction evidence="2">
        <text>ATP + H2O = ADP + phosphate + H(+)</text>
        <dbReference type="Rhea" id="RHEA:13065"/>
        <dbReference type="ChEBI" id="CHEBI:15377"/>
        <dbReference type="ChEBI" id="CHEBI:15378"/>
        <dbReference type="ChEBI" id="CHEBI:30616"/>
        <dbReference type="ChEBI" id="CHEBI:43474"/>
        <dbReference type="ChEBI" id="CHEBI:456216"/>
    </reaction>
</comment>
<dbReference type="Pfam" id="PF13614">
    <property type="entry name" value="AAA_31"/>
    <property type="match status" value="1"/>
</dbReference>
<proteinExistence type="inferred from homology"/>
<evidence type="ECO:0000313" key="7">
    <source>
        <dbReference type="Proteomes" id="UP000003346"/>
    </source>
</evidence>
<evidence type="ECO:0000313" key="6">
    <source>
        <dbReference type="EMBL" id="EAV39772.1"/>
    </source>
</evidence>
<dbReference type="PIRSF" id="PIRSF009320">
    <property type="entry name" value="Nuc_binding_HP_1000"/>
    <property type="match status" value="1"/>
</dbReference>
<evidence type="ECO:0000256" key="4">
    <source>
        <dbReference type="ARBA" id="ARBA00071824"/>
    </source>
</evidence>
<sequence>MSLKNLQLEANMTKVIALANQKGGVGKTTTALNLAAGLLRRDQKVLLIDLDPQSNATSGAGITKEEIVFNSYDVLISNRAVKSAIIHRADNFDILPSSTELAGAEIELTKKKDRQKILKRKIAKEKEKYDFVLIDNPPALGLLSLNSLMAADSVLIPVQAEYFALEGLAQLMKTINLVKEHGNSGLTIEGILMTMTTHTKISRQVVSEVEKHFSEDTYHVTIPRNVRLTEAPSFGQSIFDFAGFSSGARAYNKLVKEIISKNGEEQS</sequence>
<dbReference type="CDD" id="cd02042">
    <property type="entry name" value="ParAB_family"/>
    <property type="match status" value="1"/>
</dbReference>
<dbReference type="Proteomes" id="UP000003346">
    <property type="component" value="Unassembled WGS sequence"/>
</dbReference>
<dbReference type="InterPro" id="IPR050678">
    <property type="entry name" value="DNA_Partitioning_ATPase"/>
</dbReference>
<dbReference type="Gene3D" id="3.40.50.300">
    <property type="entry name" value="P-loop containing nucleotide triphosphate hydrolases"/>
    <property type="match status" value="1"/>
</dbReference>
<protein>
    <recommendedName>
        <fullName evidence="4">Sporulation initiation inhibitor protein Soj</fullName>
    </recommendedName>
</protein>
<accession>A0NI78</accession>